<dbReference type="Gene3D" id="3.40.30.10">
    <property type="entry name" value="Glutaredoxin"/>
    <property type="match status" value="1"/>
</dbReference>
<keyword evidence="5" id="KW-1185">Reference proteome</keyword>
<dbReference type="GO" id="GO:0004602">
    <property type="term" value="F:glutathione peroxidase activity"/>
    <property type="evidence" value="ECO:0007669"/>
    <property type="project" value="TreeGrafter"/>
</dbReference>
<dbReference type="PIRSF" id="PIRSF006386">
    <property type="entry name" value="HCCAis_GSTk"/>
    <property type="match status" value="1"/>
</dbReference>
<dbReference type="GO" id="GO:0004364">
    <property type="term" value="F:glutathione transferase activity"/>
    <property type="evidence" value="ECO:0007669"/>
    <property type="project" value="TreeGrafter"/>
</dbReference>
<dbReference type="AlphaFoldDB" id="A0A1M5ZNQ9"/>
<dbReference type="GO" id="GO:0018845">
    <property type="term" value="F:2-hydroxychromene-2-carboxylate isomerase activity"/>
    <property type="evidence" value="ECO:0007669"/>
    <property type="project" value="UniProtKB-UniRule"/>
</dbReference>
<evidence type="ECO:0000313" key="5">
    <source>
        <dbReference type="Proteomes" id="UP000184226"/>
    </source>
</evidence>
<evidence type="ECO:0000256" key="2">
    <source>
        <dbReference type="PIRSR" id="PIRSR006386-1"/>
    </source>
</evidence>
<dbReference type="GO" id="GO:1901170">
    <property type="term" value="P:naphthalene catabolic process"/>
    <property type="evidence" value="ECO:0007669"/>
    <property type="project" value="InterPro"/>
</dbReference>
<sequence>MAEPIDFYFDFSSPYAYFASTGIEALAAESGRELRWRPILLGPMFKATGSAPLTEVPLKGSYARHDFERTARLFDIPYRQPDPFPIGTVSAARSVLFLQKQGSDKVAPWARRLFSAYFAEQRNISDTNVVLALAGEMGLDSAAMAAGIARDDIKALLKTEVEGALARGVFGTPFIFVDGEPFWGFDRFDHIRKWLAMA</sequence>
<organism evidence="4 5">
    <name type="scientific">Pollutimonas bauzanensis</name>
    <dbReference type="NCBI Taxonomy" id="658167"/>
    <lineage>
        <taxon>Bacteria</taxon>
        <taxon>Pseudomonadati</taxon>
        <taxon>Pseudomonadota</taxon>
        <taxon>Betaproteobacteria</taxon>
        <taxon>Burkholderiales</taxon>
        <taxon>Alcaligenaceae</taxon>
        <taxon>Pollutimonas</taxon>
    </lineage>
</organism>
<dbReference type="Proteomes" id="UP000184226">
    <property type="component" value="Unassembled WGS sequence"/>
</dbReference>
<accession>A0A1M5ZNQ9</accession>
<evidence type="ECO:0000259" key="3">
    <source>
        <dbReference type="Pfam" id="PF01323"/>
    </source>
</evidence>
<dbReference type="InterPro" id="IPR014440">
    <property type="entry name" value="HCCAis_GSTk"/>
</dbReference>
<comment type="catalytic activity">
    <reaction evidence="1">
        <text>2-hydroxychromene-2-carboxylate = (3E)-4-(2-hydroxyphenyl)-2-oxobut-3-enoate</text>
        <dbReference type="Rhea" id="RHEA:27401"/>
        <dbReference type="ChEBI" id="CHEBI:59350"/>
        <dbReference type="ChEBI" id="CHEBI:59353"/>
        <dbReference type="EC" id="5.99.1.4"/>
    </reaction>
</comment>
<dbReference type="SUPFAM" id="SSF52833">
    <property type="entry name" value="Thioredoxin-like"/>
    <property type="match status" value="1"/>
</dbReference>
<feature type="active site" description="Nucleophile" evidence="2">
    <location>
        <position position="13"/>
    </location>
</feature>
<keyword evidence="1 4" id="KW-0413">Isomerase</keyword>
<protein>
    <recommendedName>
        <fullName evidence="1">2-hydroxychromene-2-carboxylate isomerase</fullName>
        <ecNumber evidence="1">5.99.1.4</ecNumber>
    </recommendedName>
</protein>
<feature type="domain" description="DSBA-like thioredoxin" evidence="3">
    <location>
        <begin position="5"/>
        <end position="194"/>
    </location>
</feature>
<dbReference type="RefSeq" id="WP_073108180.1">
    <property type="nucleotide sequence ID" value="NZ_FQXE01000016.1"/>
</dbReference>
<dbReference type="InterPro" id="IPR036249">
    <property type="entry name" value="Thioredoxin-like_sf"/>
</dbReference>
<evidence type="ECO:0000256" key="1">
    <source>
        <dbReference type="PIRNR" id="PIRNR006386"/>
    </source>
</evidence>
<dbReference type="InterPro" id="IPR051924">
    <property type="entry name" value="GST_Kappa/NadH"/>
</dbReference>
<name>A0A1M5ZNQ9_9BURK</name>
<dbReference type="OrthoDB" id="8560325at2"/>
<gene>
    <name evidence="4" type="ORF">SAMN04488135_11688</name>
</gene>
<dbReference type="PANTHER" id="PTHR42943:SF2">
    <property type="entry name" value="GLUTATHIONE S-TRANSFERASE KAPPA 1"/>
    <property type="match status" value="1"/>
</dbReference>
<dbReference type="PANTHER" id="PTHR42943">
    <property type="entry name" value="GLUTATHIONE S-TRANSFERASE KAPPA"/>
    <property type="match status" value="1"/>
</dbReference>
<evidence type="ECO:0000313" key="4">
    <source>
        <dbReference type="EMBL" id="SHI25759.1"/>
    </source>
</evidence>
<reference evidence="4 5" key="1">
    <citation type="submission" date="2016-11" db="EMBL/GenBank/DDBJ databases">
        <authorList>
            <person name="Jaros S."/>
            <person name="Januszkiewicz K."/>
            <person name="Wedrychowicz H."/>
        </authorList>
    </citation>
    <scope>NUCLEOTIDE SEQUENCE [LARGE SCALE GENOMIC DNA]</scope>
    <source>
        <strain evidence="4 5">CGMCC 1.10190</strain>
    </source>
</reference>
<dbReference type="GO" id="GO:0006749">
    <property type="term" value="P:glutathione metabolic process"/>
    <property type="evidence" value="ECO:0007669"/>
    <property type="project" value="TreeGrafter"/>
</dbReference>
<dbReference type="Pfam" id="PF01323">
    <property type="entry name" value="DSBA"/>
    <property type="match status" value="1"/>
</dbReference>
<dbReference type="InterPro" id="IPR001853">
    <property type="entry name" value="DSBA-like_thioredoxin_dom"/>
</dbReference>
<dbReference type="CDD" id="cd03022">
    <property type="entry name" value="DsbA_HCCA_Iso"/>
    <property type="match status" value="1"/>
</dbReference>
<dbReference type="InterPro" id="IPR044087">
    <property type="entry name" value="NahD-like"/>
</dbReference>
<proteinExistence type="inferred from homology"/>
<comment type="similarity">
    <text evidence="1">Belongs to the GST superfamily. NadH family.</text>
</comment>
<dbReference type="EC" id="5.99.1.4" evidence="1"/>
<dbReference type="EMBL" id="FQXE01000016">
    <property type="protein sequence ID" value="SHI25759.1"/>
    <property type="molecule type" value="Genomic_DNA"/>
</dbReference>